<keyword evidence="4" id="KW-1185">Reference proteome</keyword>
<sequence length="116" mass="13031">MSNNMSPAFAPHPPVFWPATIRRREDQLSEVQWWVWPILGALCLIAVLIFVFICRRLGRRTREQAPDIEASAPREVELAPVISQPAEVDLQEAEESIPSDGAESPPFIGLPFLQGR</sequence>
<dbReference type="EMBL" id="MVGT01000608">
    <property type="protein sequence ID" value="OVA16230.1"/>
    <property type="molecule type" value="Genomic_DNA"/>
</dbReference>
<evidence type="ECO:0000256" key="2">
    <source>
        <dbReference type="SAM" id="Phobius"/>
    </source>
</evidence>
<keyword evidence="2" id="KW-0812">Transmembrane</keyword>
<evidence type="ECO:0000313" key="4">
    <source>
        <dbReference type="Proteomes" id="UP000195402"/>
    </source>
</evidence>
<gene>
    <name evidence="3" type="ORF">BVC80_609g9</name>
</gene>
<comment type="caution">
    <text evidence="3">The sequence shown here is derived from an EMBL/GenBank/DDBJ whole genome shotgun (WGS) entry which is preliminary data.</text>
</comment>
<evidence type="ECO:0000256" key="1">
    <source>
        <dbReference type="SAM" id="MobiDB-lite"/>
    </source>
</evidence>
<proteinExistence type="predicted"/>
<organism evidence="3 4">
    <name type="scientific">Macleaya cordata</name>
    <name type="common">Five-seeded plume-poppy</name>
    <name type="synonym">Bocconia cordata</name>
    <dbReference type="NCBI Taxonomy" id="56857"/>
    <lineage>
        <taxon>Eukaryota</taxon>
        <taxon>Viridiplantae</taxon>
        <taxon>Streptophyta</taxon>
        <taxon>Embryophyta</taxon>
        <taxon>Tracheophyta</taxon>
        <taxon>Spermatophyta</taxon>
        <taxon>Magnoliopsida</taxon>
        <taxon>Ranunculales</taxon>
        <taxon>Papaveraceae</taxon>
        <taxon>Papaveroideae</taxon>
        <taxon>Macleaya</taxon>
    </lineage>
</organism>
<dbReference type="AlphaFoldDB" id="A0A200R0N9"/>
<accession>A0A200R0N9</accession>
<reference evidence="3 4" key="1">
    <citation type="journal article" date="2017" name="Mol. Plant">
        <title>The Genome of Medicinal Plant Macleaya cordata Provides New Insights into Benzylisoquinoline Alkaloids Metabolism.</title>
        <authorList>
            <person name="Liu X."/>
            <person name="Liu Y."/>
            <person name="Huang P."/>
            <person name="Ma Y."/>
            <person name="Qing Z."/>
            <person name="Tang Q."/>
            <person name="Cao H."/>
            <person name="Cheng P."/>
            <person name="Zheng Y."/>
            <person name="Yuan Z."/>
            <person name="Zhou Y."/>
            <person name="Liu J."/>
            <person name="Tang Z."/>
            <person name="Zhuo Y."/>
            <person name="Zhang Y."/>
            <person name="Yu L."/>
            <person name="Huang J."/>
            <person name="Yang P."/>
            <person name="Peng Q."/>
            <person name="Zhang J."/>
            <person name="Jiang W."/>
            <person name="Zhang Z."/>
            <person name="Lin K."/>
            <person name="Ro D.K."/>
            <person name="Chen X."/>
            <person name="Xiong X."/>
            <person name="Shang Y."/>
            <person name="Huang S."/>
            <person name="Zeng J."/>
        </authorList>
    </citation>
    <scope>NUCLEOTIDE SEQUENCE [LARGE SCALE GENOMIC DNA]</scope>
    <source>
        <strain evidence="4">cv. BLH2017</strain>
        <tissue evidence="3">Root</tissue>
    </source>
</reference>
<keyword evidence="2" id="KW-1133">Transmembrane helix</keyword>
<protein>
    <recommendedName>
        <fullName evidence="5">Transmembrane protein</fullName>
    </recommendedName>
</protein>
<feature type="transmembrane region" description="Helical" evidence="2">
    <location>
        <begin position="33"/>
        <end position="54"/>
    </location>
</feature>
<evidence type="ECO:0000313" key="3">
    <source>
        <dbReference type="EMBL" id="OVA16230.1"/>
    </source>
</evidence>
<keyword evidence="2" id="KW-0472">Membrane</keyword>
<dbReference type="InParanoid" id="A0A200R0N9"/>
<name>A0A200R0N9_MACCD</name>
<evidence type="ECO:0008006" key="5">
    <source>
        <dbReference type="Google" id="ProtNLM"/>
    </source>
</evidence>
<dbReference type="Proteomes" id="UP000195402">
    <property type="component" value="Unassembled WGS sequence"/>
</dbReference>
<feature type="region of interest" description="Disordered" evidence="1">
    <location>
        <begin position="92"/>
        <end position="116"/>
    </location>
</feature>